<proteinExistence type="predicted"/>
<organism evidence="2 3">
    <name type="scientific">Iris pallida</name>
    <name type="common">Sweet iris</name>
    <dbReference type="NCBI Taxonomy" id="29817"/>
    <lineage>
        <taxon>Eukaryota</taxon>
        <taxon>Viridiplantae</taxon>
        <taxon>Streptophyta</taxon>
        <taxon>Embryophyta</taxon>
        <taxon>Tracheophyta</taxon>
        <taxon>Spermatophyta</taxon>
        <taxon>Magnoliopsida</taxon>
        <taxon>Liliopsida</taxon>
        <taxon>Asparagales</taxon>
        <taxon>Iridaceae</taxon>
        <taxon>Iridoideae</taxon>
        <taxon>Irideae</taxon>
        <taxon>Iris</taxon>
    </lineage>
</organism>
<name>A0AAX6FTY1_IRIPA</name>
<reference evidence="2" key="2">
    <citation type="submission" date="2023-04" db="EMBL/GenBank/DDBJ databases">
        <authorList>
            <person name="Bruccoleri R.E."/>
            <person name="Oakeley E.J."/>
            <person name="Faust A.-M."/>
            <person name="Dessus-Babus S."/>
            <person name="Altorfer M."/>
            <person name="Burckhardt D."/>
            <person name="Oertli M."/>
            <person name="Naumann U."/>
            <person name="Petersen F."/>
            <person name="Wong J."/>
        </authorList>
    </citation>
    <scope>NUCLEOTIDE SEQUENCE</scope>
    <source>
        <strain evidence="2">GSM-AAB239-AS_SAM_17_03QT</strain>
        <tissue evidence="2">Leaf</tissue>
    </source>
</reference>
<feature type="compositionally biased region" description="Polar residues" evidence="1">
    <location>
        <begin position="67"/>
        <end position="87"/>
    </location>
</feature>
<keyword evidence="2" id="KW-0808">Transferase</keyword>
<dbReference type="EMBL" id="JANAVB010026199">
    <property type="protein sequence ID" value="KAJ6819431.1"/>
    <property type="molecule type" value="Genomic_DNA"/>
</dbReference>
<keyword evidence="2" id="KW-0418">Kinase</keyword>
<evidence type="ECO:0000313" key="3">
    <source>
        <dbReference type="Proteomes" id="UP001140949"/>
    </source>
</evidence>
<comment type="caution">
    <text evidence="2">The sequence shown here is derived from an EMBL/GenBank/DDBJ whole genome shotgun (WGS) entry which is preliminary data.</text>
</comment>
<evidence type="ECO:0000256" key="1">
    <source>
        <dbReference type="SAM" id="MobiDB-lite"/>
    </source>
</evidence>
<protein>
    <submittedName>
        <fullName evidence="2">Proline-rich receptor-like protein kinase PERK3</fullName>
    </submittedName>
</protein>
<gene>
    <name evidence="2" type="ORF">M6B38_402115</name>
</gene>
<dbReference type="GO" id="GO:0016301">
    <property type="term" value="F:kinase activity"/>
    <property type="evidence" value="ECO:0007669"/>
    <property type="project" value="UniProtKB-KW"/>
</dbReference>
<dbReference type="Proteomes" id="UP001140949">
    <property type="component" value="Unassembled WGS sequence"/>
</dbReference>
<accession>A0AAX6FTY1</accession>
<keyword evidence="2" id="KW-0675">Receptor</keyword>
<feature type="region of interest" description="Disordered" evidence="1">
    <location>
        <begin position="65"/>
        <end position="87"/>
    </location>
</feature>
<dbReference type="AlphaFoldDB" id="A0AAX6FTY1"/>
<keyword evidence="3" id="KW-1185">Reference proteome</keyword>
<reference evidence="2" key="1">
    <citation type="journal article" date="2023" name="GigaByte">
        <title>Genome assembly of the bearded iris, Iris pallida Lam.</title>
        <authorList>
            <person name="Bruccoleri R.E."/>
            <person name="Oakeley E.J."/>
            <person name="Faust A.M.E."/>
            <person name="Altorfer M."/>
            <person name="Dessus-Babus S."/>
            <person name="Burckhardt D."/>
            <person name="Oertli M."/>
            <person name="Naumann U."/>
            <person name="Petersen F."/>
            <person name="Wong J."/>
        </authorList>
    </citation>
    <scope>NUCLEOTIDE SEQUENCE</scope>
    <source>
        <strain evidence="2">GSM-AAB239-AS_SAM_17_03QT</strain>
    </source>
</reference>
<evidence type="ECO:0000313" key="2">
    <source>
        <dbReference type="EMBL" id="KAJ6819431.1"/>
    </source>
</evidence>
<sequence>MPHHTEQTQTTTIVTTDATTTQATTTYSCLIVSVCPQQRLNITRIRTRVSVSSFSSSNLLHQFRIQPPNTSIPSTAITKNPSSLTGR</sequence>